<feature type="compositionally biased region" description="Polar residues" evidence="1">
    <location>
        <begin position="217"/>
        <end position="233"/>
    </location>
</feature>
<dbReference type="InterPro" id="IPR017930">
    <property type="entry name" value="Myb_dom"/>
</dbReference>
<evidence type="ECO:0000313" key="5">
    <source>
        <dbReference type="Proteomes" id="UP000001471"/>
    </source>
</evidence>
<dbReference type="GO" id="GO:0005634">
    <property type="term" value="C:nucleus"/>
    <property type="evidence" value="ECO:0007669"/>
    <property type="project" value="TreeGrafter"/>
</dbReference>
<dbReference type="OMA" id="IHGYHHR"/>
<dbReference type="OrthoDB" id="2350934at2759"/>
<feature type="region of interest" description="Disordered" evidence="1">
    <location>
        <begin position="96"/>
        <end position="146"/>
    </location>
</feature>
<sequence>MQQVPQTLLCSYQTASTIPHPVAFLPSRPAKLSGSARPSLTRPSGWPLLSTHTPDVSALPLPNSIPGLQLPPAPSGTSGPSISPIVDINLLLEPRARGSESPASKKSSVSNASHSTGATRGYTTAPSAYTQSPAQRASPAYAGSPPYAVPQPYGQMSGYAQAPTSAPQGPGSMLGGPVLPAISELQRRPDPATLPQFRALYAGPHGPAPSHHAPPGTNGSPPSTLKRQASQTPLPDESPAKKQSKWTPEEDNLTIELRGQGMKWDDIAKRLPGRSSISCRLRYQNYLEKRAIWDEEKKNKLARLYARFKDQMWQKVATEMGIPWRSAESMHWQLGEQEMSARANAPVFQLHPSATGTGMSSPSQVPVIPAAAPHGFTPANAAQIMPNPPPMPPQLHQVPPPMPQGPMHSYHHRTDSGSSAGRRRNSSFSRRRADPRSRASVPPQLGQPLPQILPQSEDDLVSGARTAPVPGMQGVKREHEGPSYLEAYQQRRRDEEAAGPPRSEPDSRCHDMRSPDRMSQRSATGSIKSMKREPDEAERTVPSPPQQATPYERSAPTVV</sequence>
<evidence type="ECO:0000259" key="2">
    <source>
        <dbReference type="PROSITE" id="PS50090"/>
    </source>
</evidence>
<dbReference type="InterPro" id="IPR050560">
    <property type="entry name" value="MYB_TF"/>
</dbReference>
<proteinExistence type="predicted"/>
<dbReference type="eggNOG" id="ENOG502S0D9">
    <property type="taxonomic scope" value="Eukaryota"/>
</dbReference>
<feature type="domain" description="HTH myb-type" evidence="3">
    <location>
        <begin position="238"/>
        <end position="291"/>
    </location>
</feature>
<reference evidence="5" key="1">
    <citation type="journal article" date="2013" name="G3 (Bethesda)">
        <title>Comparative genomics of a plant-pathogenic fungus, Pyrenophora tritici-repentis, reveals transduplication and the impact of repeat elements on pathogenicity and population divergence.</title>
        <authorList>
            <person name="Manning V.A."/>
            <person name="Pandelova I."/>
            <person name="Dhillon B."/>
            <person name="Wilhelm L.J."/>
            <person name="Goodwin S.B."/>
            <person name="Berlin A.M."/>
            <person name="Figueroa M."/>
            <person name="Freitag M."/>
            <person name="Hane J.K."/>
            <person name="Henrissat B."/>
            <person name="Holman W.H."/>
            <person name="Kodira C.D."/>
            <person name="Martin J."/>
            <person name="Oliver R.P."/>
            <person name="Robbertse B."/>
            <person name="Schackwitz W."/>
            <person name="Schwartz D.C."/>
            <person name="Spatafora J.W."/>
            <person name="Turgeon B.G."/>
            <person name="Yandava C."/>
            <person name="Young S."/>
            <person name="Zhou S."/>
            <person name="Zeng Q."/>
            <person name="Grigoriev I.V."/>
            <person name="Ma L.-J."/>
            <person name="Ciuffetti L.M."/>
        </authorList>
    </citation>
    <scope>NUCLEOTIDE SEQUENCE [LARGE SCALE GENOMIC DNA]</scope>
    <source>
        <strain evidence="5">Pt-1C-BFP</strain>
    </source>
</reference>
<feature type="compositionally biased region" description="Low complexity" evidence="1">
    <location>
        <begin position="137"/>
        <end position="146"/>
    </location>
</feature>
<dbReference type="PANTHER" id="PTHR45614:SF51">
    <property type="entry name" value="MYB-LIKE DNA-BINDING PROTEIN BAS1"/>
    <property type="match status" value="1"/>
</dbReference>
<evidence type="ECO:0000313" key="4">
    <source>
        <dbReference type="EMBL" id="EDU46500.1"/>
    </source>
</evidence>
<keyword evidence="4" id="KW-0238">DNA-binding</keyword>
<dbReference type="CDD" id="cd00167">
    <property type="entry name" value="SANT"/>
    <property type="match status" value="1"/>
</dbReference>
<dbReference type="GO" id="GO:0000978">
    <property type="term" value="F:RNA polymerase II cis-regulatory region sequence-specific DNA binding"/>
    <property type="evidence" value="ECO:0007669"/>
    <property type="project" value="TreeGrafter"/>
</dbReference>
<dbReference type="InterPro" id="IPR001005">
    <property type="entry name" value="SANT/Myb"/>
</dbReference>
<accession>B2W2L4</accession>
<dbReference type="Gene3D" id="1.10.10.60">
    <property type="entry name" value="Homeodomain-like"/>
    <property type="match status" value="1"/>
</dbReference>
<feature type="compositionally biased region" description="Low complexity" evidence="1">
    <location>
        <begin position="438"/>
        <end position="455"/>
    </location>
</feature>
<dbReference type="Pfam" id="PF00249">
    <property type="entry name" value="Myb_DNA-binding"/>
    <property type="match status" value="1"/>
</dbReference>
<dbReference type="AlphaFoldDB" id="B2W2L4"/>
<evidence type="ECO:0000256" key="1">
    <source>
        <dbReference type="SAM" id="MobiDB-lite"/>
    </source>
</evidence>
<gene>
    <name evidence="4" type="ORF">PTRG_03662</name>
</gene>
<dbReference type="InParanoid" id="B2W2L4"/>
<organism evidence="4 5">
    <name type="scientific">Pyrenophora tritici-repentis (strain Pt-1C-BFP)</name>
    <name type="common">Wheat tan spot fungus</name>
    <name type="synonym">Drechslera tritici-repentis</name>
    <dbReference type="NCBI Taxonomy" id="426418"/>
    <lineage>
        <taxon>Eukaryota</taxon>
        <taxon>Fungi</taxon>
        <taxon>Dikarya</taxon>
        <taxon>Ascomycota</taxon>
        <taxon>Pezizomycotina</taxon>
        <taxon>Dothideomycetes</taxon>
        <taxon>Pleosporomycetidae</taxon>
        <taxon>Pleosporales</taxon>
        <taxon>Pleosporineae</taxon>
        <taxon>Pleosporaceae</taxon>
        <taxon>Pyrenophora</taxon>
    </lineage>
</organism>
<name>B2W2L4_PYRTR</name>
<dbReference type="PROSITE" id="PS51294">
    <property type="entry name" value="HTH_MYB"/>
    <property type="match status" value="1"/>
</dbReference>
<evidence type="ECO:0000259" key="3">
    <source>
        <dbReference type="PROSITE" id="PS51294"/>
    </source>
</evidence>
<dbReference type="GO" id="GO:0000981">
    <property type="term" value="F:DNA-binding transcription factor activity, RNA polymerase II-specific"/>
    <property type="evidence" value="ECO:0007669"/>
    <property type="project" value="TreeGrafter"/>
</dbReference>
<dbReference type="InterPro" id="IPR009057">
    <property type="entry name" value="Homeodomain-like_sf"/>
</dbReference>
<feature type="region of interest" description="Disordered" evidence="1">
    <location>
        <begin position="198"/>
        <end position="252"/>
    </location>
</feature>
<dbReference type="RefSeq" id="XP_001933995.2">
    <property type="nucleotide sequence ID" value="XM_001933960.2"/>
</dbReference>
<feature type="region of interest" description="Disordered" evidence="1">
    <location>
        <begin position="158"/>
        <end position="178"/>
    </location>
</feature>
<feature type="compositionally biased region" description="Basic and acidic residues" evidence="1">
    <location>
        <begin position="503"/>
        <end position="519"/>
    </location>
</feature>
<dbReference type="PANTHER" id="PTHR45614">
    <property type="entry name" value="MYB PROTEIN-RELATED"/>
    <property type="match status" value="1"/>
</dbReference>
<dbReference type="GeneID" id="6341893"/>
<feature type="compositionally biased region" description="Low complexity" evidence="1">
    <location>
        <begin position="202"/>
        <end position="216"/>
    </location>
</feature>
<dbReference type="PROSITE" id="PS50090">
    <property type="entry name" value="MYB_LIKE"/>
    <property type="match status" value="1"/>
</dbReference>
<feature type="domain" description="Myb-like" evidence="2">
    <location>
        <begin position="238"/>
        <end position="287"/>
    </location>
</feature>
<feature type="region of interest" description="Disordered" evidence="1">
    <location>
        <begin position="27"/>
        <end position="53"/>
    </location>
</feature>
<dbReference type="HOGENOM" id="CLU_033832_3_0_1"/>
<feature type="compositionally biased region" description="Basic and acidic residues" evidence="1">
    <location>
        <begin position="530"/>
        <end position="539"/>
    </location>
</feature>
<feature type="compositionally biased region" description="Polar residues" evidence="1">
    <location>
        <begin position="354"/>
        <end position="364"/>
    </location>
</feature>
<dbReference type="Proteomes" id="UP000001471">
    <property type="component" value="Unassembled WGS sequence"/>
</dbReference>
<protein>
    <submittedName>
        <fullName evidence="4">MYB DNA-binding domain containing protein</fullName>
    </submittedName>
</protein>
<feature type="region of interest" description="Disordered" evidence="1">
    <location>
        <begin position="354"/>
        <end position="559"/>
    </location>
</feature>
<feature type="compositionally biased region" description="Pro residues" evidence="1">
    <location>
        <begin position="386"/>
        <end position="404"/>
    </location>
</feature>
<feature type="compositionally biased region" description="Polar residues" evidence="1">
    <location>
        <begin position="116"/>
        <end position="135"/>
    </location>
</feature>
<dbReference type="SMART" id="SM00717">
    <property type="entry name" value="SANT"/>
    <property type="match status" value="1"/>
</dbReference>
<dbReference type="SUPFAM" id="SSF46689">
    <property type="entry name" value="Homeodomain-like"/>
    <property type="match status" value="1"/>
</dbReference>
<feature type="compositionally biased region" description="Low complexity" evidence="1">
    <location>
        <begin position="99"/>
        <end position="115"/>
    </location>
</feature>
<dbReference type="EMBL" id="DS231617">
    <property type="protein sequence ID" value="EDU46500.1"/>
    <property type="molecule type" value="Genomic_DNA"/>
</dbReference>
<dbReference type="KEGG" id="ptrr:6341893"/>